<dbReference type="InterPro" id="IPR003599">
    <property type="entry name" value="Ig_sub"/>
</dbReference>
<protein>
    <submittedName>
        <fullName evidence="5">Uncharacterized protein LOC106123418</fullName>
    </submittedName>
</protein>
<dbReference type="SUPFAM" id="SSF48726">
    <property type="entry name" value="Immunoglobulin"/>
    <property type="match status" value="2"/>
</dbReference>
<feature type="chain" id="PRO_5042606948" evidence="3">
    <location>
        <begin position="26"/>
        <end position="622"/>
    </location>
</feature>
<dbReference type="KEGG" id="pxu:106123418"/>
<keyword evidence="2" id="KW-1133">Transmembrane helix</keyword>
<feature type="domain" description="Immunoglobulin" evidence="4">
    <location>
        <begin position="46"/>
        <end position="132"/>
    </location>
</feature>
<sequence>MMGLRCTFVLIIFIVSTCLVQKGSSQNVVAIKVQNLFKMQHGLGWPHTLRVAQGNEALLKLDRILEKQNSCEITPPSGLTFNVNSPPNTRYTKWTDGCGVRIRNVSMNDEGRWRLTAHGSNKLTGWTELFVEESKLSYTASPISLQDGQTEAKIELTTLENSYCLVKKPFAESSLVSGHCSVTLDRTTRAIQGVWNVQLGLPGQIAELELQRHITVETERLDVGYITEKSEDKMHLYCNILHTSKNITFCRFQKSSENIGYNVVDGLSDGRRSYFGKGFAKKHCGMTIEKPTAKDYGTWRCSVGVQMWVGPTIRSQPPMQALISVAPDSRSSRITRELQNSKMEDIRTIFVQNNMTFTIMCRATISLSYCWFQHPNGTQYTPGRLESENQLFWYTGENFQVGDCGISFAHVTPEDAGKWTCHMGPREQLGVEIMDSVLIRVTGPLAANKKEVVAQIGGSATLFCHTANGNRPLDYCRFLSPTFVGIRVDQTVNESSAILNRYYFTPNRSLDYGDCSLTINPVHEDDIGEWTCAALISEEMLESRDSITVYASVESATRFTAGIIGMSVGVVVLLMALVGVLWYRRYRPTFFWRRRNAASSMDNISMNTHTSNTGSVESDRRN</sequence>
<name>A0AAJ6ZLR7_PAPXU</name>
<evidence type="ECO:0000259" key="4">
    <source>
        <dbReference type="SMART" id="SM00409"/>
    </source>
</evidence>
<feature type="signal peptide" evidence="3">
    <location>
        <begin position="1"/>
        <end position="25"/>
    </location>
</feature>
<dbReference type="Gene3D" id="2.60.40.10">
    <property type="entry name" value="Immunoglobulins"/>
    <property type="match status" value="1"/>
</dbReference>
<feature type="compositionally biased region" description="Polar residues" evidence="1">
    <location>
        <begin position="603"/>
        <end position="616"/>
    </location>
</feature>
<dbReference type="SMART" id="SM00409">
    <property type="entry name" value="IG"/>
    <property type="match status" value="3"/>
</dbReference>
<dbReference type="Proteomes" id="UP000694872">
    <property type="component" value="Unplaced"/>
</dbReference>
<dbReference type="InterPro" id="IPR036179">
    <property type="entry name" value="Ig-like_dom_sf"/>
</dbReference>
<feature type="transmembrane region" description="Helical" evidence="2">
    <location>
        <begin position="559"/>
        <end position="583"/>
    </location>
</feature>
<proteinExistence type="predicted"/>
<keyword evidence="2" id="KW-0472">Membrane</keyword>
<feature type="domain" description="Immunoglobulin" evidence="4">
    <location>
        <begin position="449"/>
        <end position="552"/>
    </location>
</feature>
<dbReference type="AlphaFoldDB" id="A0AAJ6ZLR7"/>
<dbReference type="InterPro" id="IPR013783">
    <property type="entry name" value="Ig-like_fold"/>
</dbReference>
<organism evidence="5">
    <name type="scientific">Papilio xuthus</name>
    <name type="common">Asian swallowtail butterfly</name>
    <dbReference type="NCBI Taxonomy" id="66420"/>
    <lineage>
        <taxon>Eukaryota</taxon>
        <taxon>Metazoa</taxon>
        <taxon>Ecdysozoa</taxon>
        <taxon>Arthropoda</taxon>
        <taxon>Hexapoda</taxon>
        <taxon>Insecta</taxon>
        <taxon>Pterygota</taxon>
        <taxon>Neoptera</taxon>
        <taxon>Endopterygota</taxon>
        <taxon>Lepidoptera</taxon>
        <taxon>Glossata</taxon>
        <taxon>Ditrysia</taxon>
        <taxon>Papilionoidea</taxon>
        <taxon>Papilionidae</taxon>
        <taxon>Papilioninae</taxon>
        <taxon>Papilio</taxon>
    </lineage>
</organism>
<gene>
    <name evidence="5" type="primary">LOC106123418</name>
</gene>
<keyword evidence="3" id="KW-0732">Signal</keyword>
<evidence type="ECO:0000313" key="5">
    <source>
        <dbReference type="RefSeq" id="XP_013175184.1"/>
    </source>
</evidence>
<keyword evidence="2" id="KW-0812">Transmembrane</keyword>
<evidence type="ECO:0000256" key="2">
    <source>
        <dbReference type="SAM" id="Phobius"/>
    </source>
</evidence>
<feature type="region of interest" description="Disordered" evidence="1">
    <location>
        <begin position="603"/>
        <end position="622"/>
    </location>
</feature>
<dbReference type="RefSeq" id="XP_013175184.1">
    <property type="nucleotide sequence ID" value="XM_013319730.1"/>
</dbReference>
<dbReference type="GeneID" id="106123418"/>
<accession>A0AAJ6ZLR7</accession>
<feature type="domain" description="Immunoglobulin" evidence="4">
    <location>
        <begin position="346"/>
        <end position="442"/>
    </location>
</feature>
<reference evidence="5" key="1">
    <citation type="submission" date="2025-08" db="UniProtKB">
        <authorList>
            <consortium name="RefSeq"/>
        </authorList>
    </citation>
    <scope>IDENTIFICATION</scope>
</reference>
<evidence type="ECO:0000256" key="3">
    <source>
        <dbReference type="SAM" id="SignalP"/>
    </source>
</evidence>
<evidence type="ECO:0000256" key="1">
    <source>
        <dbReference type="SAM" id="MobiDB-lite"/>
    </source>
</evidence>